<accession>A0A0C9XQZ4</accession>
<feature type="non-terminal residue" evidence="1">
    <location>
        <position position="1"/>
    </location>
</feature>
<evidence type="ECO:0000313" key="2">
    <source>
        <dbReference type="Proteomes" id="UP000054477"/>
    </source>
</evidence>
<keyword evidence="2" id="KW-1185">Reference proteome</keyword>
<name>A0A0C9XQZ4_9AGAR</name>
<protein>
    <submittedName>
        <fullName evidence="1">Uncharacterized protein</fullName>
    </submittedName>
</protein>
<organism evidence="1 2">
    <name type="scientific">Laccaria amethystina LaAM-08-1</name>
    <dbReference type="NCBI Taxonomy" id="1095629"/>
    <lineage>
        <taxon>Eukaryota</taxon>
        <taxon>Fungi</taxon>
        <taxon>Dikarya</taxon>
        <taxon>Basidiomycota</taxon>
        <taxon>Agaricomycotina</taxon>
        <taxon>Agaricomycetes</taxon>
        <taxon>Agaricomycetidae</taxon>
        <taxon>Agaricales</taxon>
        <taxon>Agaricineae</taxon>
        <taxon>Hydnangiaceae</taxon>
        <taxon>Laccaria</taxon>
    </lineage>
</organism>
<evidence type="ECO:0000313" key="1">
    <source>
        <dbReference type="EMBL" id="KIK00102.1"/>
    </source>
</evidence>
<sequence>KPMGFCPEGVWVMCYCGLMGYGVQFPAHRGSGPKNVWDFRGYGLWQAWIMRVPTVLLIGHSSQAT</sequence>
<reference evidence="2" key="2">
    <citation type="submission" date="2015-01" db="EMBL/GenBank/DDBJ databases">
        <title>Evolutionary Origins and Diversification of the Mycorrhizal Mutualists.</title>
        <authorList>
            <consortium name="DOE Joint Genome Institute"/>
            <consortium name="Mycorrhizal Genomics Consortium"/>
            <person name="Kohler A."/>
            <person name="Kuo A."/>
            <person name="Nagy L.G."/>
            <person name="Floudas D."/>
            <person name="Copeland A."/>
            <person name="Barry K.W."/>
            <person name="Cichocki N."/>
            <person name="Veneault-Fourrey C."/>
            <person name="LaButti K."/>
            <person name="Lindquist E.A."/>
            <person name="Lipzen A."/>
            <person name="Lundell T."/>
            <person name="Morin E."/>
            <person name="Murat C."/>
            <person name="Riley R."/>
            <person name="Ohm R."/>
            <person name="Sun H."/>
            <person name="Tunlid A."/>
            <person name="Henrissat B."/>
            <person name="Grigoriev I.V."/>
            <person name="Hibbett D.S."/>
            <person name="Martin F."/>
        </authorList>
    </citation>
    <scope>NUCLEOTIDE SEQUENCE [LARGE SCALE GENOMIC DNA]</scope>
    <source>
        <strain evidence="2">LaAM-08-1</strain>
    </source>
</reference>
<proteinExistence type="predicted"/>
<dbReference type="HOGENOM" id="CLU_200663_0_0_1"/>
<dbReference type="AlphaFoldDB" id="A0A0C9XQZ4"/>
<dbReference type="Proteomes" id="UP000054477">
    <property type="component" value="Unassembled WGS sequence"/>
</dbReference>
<dbReference type="EMBL" id="KN838632">
    <property type="protein sequence ID" value="KIK00102.1"/>
    <property type="molecule type" value="Genomic_DNA"/>
</dbReference>
<dbReference type="OrthoDB" id="10410632at2759"/>
<reference evidence="1 2" key="1">
    <citation type="submission" date="2014-04" db="EMBL/GenBank/DDBJ databases">
        <authorList>
            <consortium name="DOE Joint Genome Institute"/>
            <person name="Kuo A."/>
            <person name="Kohler A."/>
            <person name="Nagy L.G."/>
            <person name="Floudas D."/>
            <person name="Copeland A."/>
            <person name="Barry K.W."/>
            <person name="Cichocki N."/>
            <person name="Veneault-Fourrey C."/>
            <person name="LaButti K."/>
            <person name="Lindquist E.A."/>
            <person name="Lipzen A."/>
            <person name="Lundell T."/>
            <person name="Morin E."/>
            <person name="Murat C."/>
            <person name="Sun H."/>
            <person name="Tunlid A."/>
            <person name="Henrissat B."/>
            <person name="Grigoriev I.V."/>
            <person name="Hibbett D.S."/>
            <person name="Martin F."/>
            <person name="Nordberg H.P."/>
            <person name="Cantor M.N."/>
            <person name="Hua S.X."/>
        </authorList>
    </citation>
    <scope>NUCLEOTIDE SEQUENCE [LARGE SCALE GENOMIC DNA]</scope>
    <source>
        <strain evidence="1 2">LaAM-08-1</strain>
    </source>
</reference>
<gene>
    <name evidence="1" type="ORF">K443DRAFT_100943</name>
</gene>